<proteinExistence type="predicted"/>
<evidence type="ECO:0000256" key="4">
    <source>
        <dbReference type="ARBA" id="ARBA00022500"/>
    </source>
</evidence>
<evidence type="ECO:0000256" key="5">
    <source>
        <dbReference type="ARBA" id="ARBA00022553"/>
    </source>
</evidence>
<dbReference type="Proteomes" id="UP000561045">
    <property type="component" value="Unassembled WGS sequence"/>
</dbReference>
<keyword evidence="9" id="KW-0067">ATP-binding</keyword>
<dbReference type="CDD" id="cd16916">
    <property type="entry name" value="HATPase_CheA-like"/>
    <property type="match status" value="1"/>
</dbReference>
<dbReference type="InterPro" id="IPR004105">
    <property type="entry name" value="CheA-like_dim"/>
</dbReference>
<name>A0A840BSB9_9RHOO</name>
<dbReference type="InterPro" id="IPR036890">
    <property type="entry name" value="HATPase_C_sf"/>
</dbReference>
<dbReference type="InterPro" id="IPR004358">
    <property type="entry name" value="Sig_transdc_His_kin-like_C"/>
</dbReference>
<dbReference type="InterPro" id="IPR008207">
    <property type="entry name" value="Sig_transdc_His_kin_Hpt_dom"/>
</dbReference>
<evidence type="ECO:0000259" key="15">
    <source>
        <dbReference type="PROSITE" id="PS50894"/>
    </source>
</evidence>
<sequence>MEMDMAREALVQEARELLVAMENALLEIESDGANPEAINAIFRAAHTIKGSAGLFAFNNIVSFTHIVESLLDRIRKREVAIDDAMLSLLLKCGDYIGVLVDAIAERKEDEEPDASRRATLEAALQAHLEPPPAVAEAASTAVTAAAEAEPEQMAGSAGVASDSWHLSLRFSPDVLRNGLDPIAFLHYLRTLGRIVYMQTVADTLPEADAMDPEACYLGFEIGLHTDADRQAIENVFEFVRDDAQIKILPPNGKIEEYVELINSMADPGRLGEILVQGGALTPAELERVLDWQAHQHIRKPIGGLLVEREIVPEAVVTAALTRQKQSEERKAQEQKFIKVEVSKLDALIDLVGELVIAGAATRMIARQRKDPAFDEASQSLSTLVEQIRDASLTLRMVPIGEVFQRFPRVVRDISRDLGKSIELVITGADTELDKSMVEKLGDPLMHIVRNAMDHGIEATEARATAGKSLSGTLRLNAYHDSGCIVIEVSDDGRGLNRERIFAKAVERGLVAADAVLSDSEIFRLIFEPGFSTAEQITNLSGRGVGMDVVRKNVEALRGEVDVLSVAGEGTTVRIRLPLTLAIIDGFQVMVGESIFVLPLDLVVECIDLTEHHAQHAIVQLRGEPLPFVRLRELFDMPAVAGLRESLVVVQFGSSRAGVVVDRLLGEFQAVIKPLGELFIHFKTVSGSTILGDGRVALILDVPRLIEMASSRDHDLARRPRTIAGQLPLARE</sequence>
<dbReference type="InterPro" id="IPR036097">
    <property type="entry name" value="HisK_dim/P_sf"/>
</dbReference>
<dbReference type="SMART" id="SM00260">
    <property type="entry name" value="CheW"/>
    <property type="match status" value="1"/>
</dbReference>
<dbReference type="SUPFAM" id="SSF50341">
    <property type="entry name" value="CheW-like"/>
    <property type="match status" value="1"/>
</dbReference>
<evidence type="ECO:0000313" key="16">
    <source>
        <dbReference type="EMBL" id="MBB4014309.1"/>
    </source>
</evidence>
<feature type="domain" description="CheW-like" evidence="14">
    <location>
        <begin position="572"/>
        <end position="710"/>
    </location>
</feature>
<dbReference type="SMART" id="SM00073">
    <property type="entry name" value="HPT"/>
    <property type="match status" value="1"/>
</dbReference>
<dbReference type="InterPro" id="IPR037257">
    <property type="entry name" value="T2SS_E_N_sf"/>
</dbReference>
<evidence type="ECO:0000256" key="6">
    <source>
        <dbReference type="ARBA" id="ARBA00022679"/>
    </source>
</evidence>
<evidence type="ECO:0000256" key="10">
    <source>
        <dbReference type="ARBA" id="ARBA00023012"/>
    </source>
</evidence>
<dbReference type="Pfam" id="PF01584">
    <property type="entry name" value="CheW"/>
    <property type="match status" value="1"/>
</dbReference>
<dbReference type="Pfam" id="PF01627">
    <property type="entry name" value="Hpt"/>
    <property type="match status" value="1"/>
</dbReference>
<dbReference type="InterPro" id="IPR037006">
    <property type="entry name" value="CheA-like_homodim_sf"/>
</dbReference>
<dbReference type="Pfam" id="PF02518">
    <property type="entry name" value="HATPase_c"/>
    <property type="match status" value="1"/>
</dbReference>
<evidence type="ECO:0000256" key="8">
    <source>
        <dbReference type="ARBA" id="ARBA00022777"/>
    </source>
</evidence>
<dbReference type="Gene3D" id="1.20.120.160">
    <property type="entry name" value="HPT domain"/>
    <property type="match status" value="1"/>
</dbReference>
<keyword evidence="10" id="KW-0902">Two-component regulatory system</keyword>
<dbReference type="InterPro" id="IPR036061">
    <property type="entry name" value="CheW-like_dom_sf"/>
</dbReference>
<dbReference type="FunFam" id="3.30.565.10:FF:000016">
    <property type="entry name" value="Chemotaxis protein CheA, putative"/>
    <property type="match status" value="1"/>
</dbReference>
<dbReference type="GO" id="GO:0005524">
    <property type="term" value="F:ATP binding"/>
    <property type="evidence" value="ECO:0007669"/>
    <property type="project" value="UniProtKB-KW"/>
</dbReference>
<dbReference type="InterPro" id="IPR005467">
    <property type="entry name" value="His_kinase_dom"/>
</dbReference>
<dbReference type="SUPFAM" id="SSF47226">
    <property type="entry name" value="Histidine-containing phosphotransfer domain, HPT domain"/>
    <property type="match status" value="1"/>
</dbReference>
<dbReference type="InterPro" id="IPR036641">
    <property type="entry name" value="HPT_dom_sf"/>
</dbReference>
<evidence type="ECO:0000256" key="12">
    <source>
        <dbReference type="PROSITE-ProRule" id="PRU00110"/>
    </source>
</evidence>
<dbReference type="CDD" id="cd00088">
    <property type="entry name" value="HPT"/>
    <property type="match status" value="1"/>
</dbReference>
<evidence type="ECO:0000259" key="13">
    <source>
        <dbReference type="PROSITE" id="PS50109"/>
    </source>
</evidence>
<gene>
    <name evidence="16" type="ORF">GGR36_003655</name>
</gene>
<keyword evidence="4" id="KW-0145">Chemotaxis</keyword>
<dbReference type="InterPro" id="IPR003594">
    <property type="entry name" value="HATPase_dom"/>
</dbReference>
<dbReference type="InterPro" id="IPR002545">
    <property type="entry name" value="CheW-lke_dom"/>
</dbReference>
<dbReference type="Gene3D" id="3.30.565.10">
    <property type="entry name" value="Histidine kinase-like ATPase, C-terminal domain"/>
    <property type="match status" value="1"/>
</dbReference>
<dbReference type="PANTHER" id="PTHR43395">
    <property type="entry name" value="SENSOR HISTIDINE KINASE CHEA"/>
    <property type="match status" value="1"/>
</dbReference>
<feature type="modified residue" description="Phosphohistidine" evidence="12">
    <location>
        <position position="46"/>
    </location>
</feature>
<evidence type="ECO:0000313" key="17">
    <source>
        <dbReference type="Proteomes" id="UP000561045"/>
    </source>
</evidence>
<dbReference type="GO" id="GO:0000155">
    <property type="term" value="F:phosphorelay sensor kinase activity"/>
    <property type="evidence" value="ECO:0007669"/>
    <property type="project" value="InterPro"/>
</dbReference>
<dbReference type="EC" id="2.7.13.3" evidence="2"/>
<protein>
    <recommendedName>
        <fullName evidence="3">Chemotaxis protein CheA</fullName>
        <ecNumber evidence="2">2.7.13.3</ecNumber>
    </recommendedName>
</protein>
<accession>A0A840BSB9</accession>
<dbReference type="SUPFAM" id="SSF55874">
    <property type="entry name" value="ATPase domain of HSP90 chaperone/DNA topoisomerase II/histidine kinase"/>
    <property type="match status" value="1"/>
</dbReference>
<evidence type="ECO:0000256" key="9">
    <source>
        <dbReference type="ARBA" id="ARBA00022840"/>
    </source>
</evidence>
<dbReference type="GO" id="GO:0006935">
    <property type="term" value="P:chemotaxis"/>
    <property type="evidence" value="ECO:0007669"/>
    <property type="project" value="UniProtKB-KW"/>
</dbReference>
<reference evidence="16 17" key="1">
    <citation type="submission" date="2020-08" db="EMBL/GenBank/DDBJ databases">
        <title>Genomic Encyclopedia of Type Strains, Phase IV (KMG-IV): sequencing the most valuable type-strain genomes for metagenomic binning, comparative biology and taxonomic classification.</title>
        <authorList>
            <person name="Goeker M."/>
        </authorList>
    </citation>
    <scope>NUCLEOTIDE SEQUENCE [LARGE SCALE GENOMIC DNA]</scope>
    <source>
        <strain evidence="16 17">DSM 106739</strain>
    </source>
</reference>
<dbReference type="PROSITE" id="PS50894">
    <property type="entry name" value="HPT"/>
    <property type="match status" value="1"/>
</dbReference>
<dbReference type="PANTHER" id="PTHR43395:SF10">
    <property type="entry name" value="CHEMOTAXIS PROTEIN CHEA"/>
    <property type="match status" value="1"/>
</dbReference>
<evidence type="ECO:0000256" key="3">
    <source>
        <dbReference type="ARBA" id="ARBA00021495"/>
    </source>
</evidence>
<organism evidence="16 17">
    <name type="scientific">Niveibacterium umoris</name>
    <dbReference type="NCBI Taxonomy" id="1193620"/>
    <lineage>
        <taxon>Bacteria</taxon>
        <taxon>Pseudomonadati</taxon>
        <taxon>Pseudomonadota</taxon>
        <taxon>Betaproteobacteria</taxon>
        <taxon>Rhodocyclales</taxon>
        <taxon>Rhodocyclaceae</taxon>
        <taxon>Niveibacterium</taxon>
    </lineage>
</organism>
<feature type="domain" description="HPt" evidence="15">
    <location>
        <begin position="1"/>
        <end position="103"/>
    </location>
</feature>
<dbReference type="EMBL" id="JACIET010000002">
    <property type="protein sequence ID" value="MBB4014309.1"/>
    <property type="molecule type" value="Genomic_DNA"/>
</dbReference>
<dbReference type="Pfam" id="PF02895">
    <property type="entry name" value="H-kinase_dim"/>
    <property type="match status" value="1"/>
</dbReference>
<keyword evidence="8 16" id="KW-0418">Kinase</keyword>
<dbReference type="Gene3D" id="2.30.30.40">
    <property type="entry name" value="SH3 Domains"/>
    <property type="match status" value="1"/>
</dbReference>
<comment type="caution">
    <text evidence="16">The sequence shown here is derived from an EMBL/GenBank/DDBJ whole genome shotgun (WGS) entry which is preliminary data.</text>
</comment>
<dbReference type="SUPFAM" id="SSF160246">
    <property type="entry name" value="EspE N-terminal domain-like"/>
    <property type="match status" value="1"/>
</dbReference>
<dbReference type="RefSeq" id="WP_183636201.1">
    <property type="nucleotide sequence ID" value="NZ_BAABLE010000005.1"/>
</dbReference>
<dbReference type="SMART" id="SM01231">
    <property type="entry name" value="H-kinase_dim"/>
    <property type="match status" value="1"/>
</dbReference>
<dbReference type="SMART" id="SM00387">
    <property type="entry name" value="HATPase_c"/>
    <property type="match status" value="1"/>
</dbReference>
<keyword evidence="7" id="KW-0547">Nucleotide-binding</keyword>
<dbReference type="AlphaFoldDB" id="A0A840BSB9"/>
<feature type="domain" description="Histidine kinase" evidence="13">
    <location>
        <begin position="292"/>
        <end position="580"/>
    </location>
</feature>
<keyword evidence="17" id="KW-1185">Reference proteome</keyword>
<dbReference type="GO" id="GO:0005737">
    <property type="term" value="C:cytoplasm"/>
    <property type="evidence" value="ECO:0007669"/>
    <property type="project" value="InterPro"/>
</dbReference>
<keyword evidence="5 12" id="KW-0597">Phosphoprotein</keyword>
<keyword evidence="6 16" id="KW-0808">Transferase</keyword>
<dbReference type="InterPro" id="IPR051315">
    <property type="entry name" value="Bact_Chemotaxis_CheA"/>
</dbReference>
<comment type="function">
    <text evidence="11">Involved in the transmission of sensory signals from the chemoreceptors to the flagellar motors. CheA is autophosphorylated; it can transfer its phosphate group to either CheB or CheY.</text>
</comment>
<evidence type="ECO:0000256" key="7">
    <source>
        <dbReference type="ARBA" id="ARBA00022741"/>
    </source>
</evidence>
<dbReference type="PROSITE" id="PS50109">
    <property type="entry name" value="HIS_KIN"/>
    <property type="match status" value="1"/>
</dbReference>
<dbReference type="PROSITE" id="PS50851">
    <property type="entry name" value="CHEW"/>
    <property type="match status" value="1"/>
</dbReference>
<dbReference type="SUPFAM" id="SSF47384">
    <property type="entry name" value="Homodimeric domain of signal transducing histidine kinase"/>
    <property type="match status" value="1"/>
</dbReference>
<evidence type="ECO:0000259" key="14">
    <source>
        <dbReference type="PROSITE" id="PS50851"/>
    </source>
</evidence>
<comment type="catalytic activity">
    <reaction evidence="1">
        <text>ATP + protein L-histidine = ADP + protein N-phospho-L-histidine.</text>
        <dbReference type="EC" id="2.7.13.3"/>
    </reaction>
</comment>
<dbReference type="PRINTS" id="PR00344">
    <property type="entry name" value="BCTRLSENSOR"/>
</dbReference>
<dbReference type="Gene3D" id="1.10.287.560">
    <property type="entry name" value="Histidine kinase CheA-like, homodimeric domain"/>
    <property type="match status" value="1"/>
</dbReference>
<evidence type="ECO:0000256" key="1">
    <source>
        <dbReference type="ARBA" id="ARBA00000085"/>
    </source>
</evidence>
<evidence type="ECO:0000256" key="11">
    <source>
        <dbReference type="ARBA" id="ARBA00035100"/>
    </source>
</evidence>
<evidence type="ECO:0000256" key="2">
    <source>
        <dbReference type="ARBA" id="ARBA00012438"/>
    </source>
</evidence>